<dbReference type="Proteomes" id="UP000295506">
    <property type="component" value="Unassembled WGS sequence"/>
</dbReference>
<dbReference type="KEGG" id="dej:AWY79_01560"/>
<dbReference type="Proteomes" id="UP000055611">
    <property type="component" value="Chromosome"/>
</dbReference>
<reference evidence="4 6" key="1">
    <citation type="journal article" date="2016" name="Front. Microbiol.">
        <title>Genome Sequence of the Piezophilic, Mesophilic Sulfate-Reducing Bacterium Desulfovibrio indicus J2T.</title>
        <authorList>
            <person name="Cao J."/>
            <person name="Maignien L."/>
            <person name="Shao Z."/>
            <person name="Alain K."/>
            <person name="Jebbar M."/>
        </authorList>
    </citation>
    <scope>NUCLEOTIDE SEQUENCE [LARGE SCALE GENOMIC DNA]</scope>
    <source>
        <strain evidence="4 6">J2</strain>
    </source>
</reference>
<dbReference type="InterPro" id="IPR002586">
    <property type="entry name" value="CobQ/CobB/MinD/ParA_Nub-bd_dom"/>
</dbReference>
<keyword evidence="1" id="KW-0547">Nucleotide-binding</keyword>
<evidence type="ECO:0000313" key="6">
    <source>
        <dbReference type="Proteomes" id="UP000055611"/>
    </source>
</evidence>
<dbReference type="InterPro" id="IPR027417">
    <property type="entry name" value="P-loop_NTPase"/>
</dbReference>
<dbReference type="GO" id="GO:0016887">
    <property type="term" value="F:ATP hydrolysis activity"/>
    <property type="evidence" value="ECO:0007669"/>
    <property type="project" value="TreeGrafter"/>
</dbReference>
<proteinExistence type="predicted"/>
<dbReference type="EMBL" id="SOBK01000008">
    <property type="protein sequence ID" value="TDT87432.1"/>
    <property type="molecule type" value="Genomic_DNA"/>
</dbReference>
<dbReference type="AlphaFoldDB" id="A0A140D9M0"/>
<evidence type="ECO:0000313" key="7">
    <source>
        <dbReference type="Proteomes" id="UP000295506"/>
    </source>
</evidence>
<dbReference type="GO" id="GO:0009898">
    <property type="term" value="C:cytoplasmic side of plasma membrane"/>
    <property type="evidence" value="ECO:0007669"/>
    <property type="project" value="TreeGrafter"/>
</dbReference>
<gene>
    <name evidence="4" type="ORF">AWY79_01560</name>
    <name evidence="5" type="ORF">EDC59_10897</name>
</gene>
<dbReference type="GO" id="GO:0051782">
    <property type="term" value="P:negative regulation of cell division"/>
    <property type="evidence" value="ECO:0007669"/>
    <property type="project" value="TreeGrafter"/>
</dbReference>
<evidence type="ECO:0000256" key="1">
    <source>
        <dbReference type="ARBA" id="ARBA00022741"/>
    </source>
</evidence>
<dbReference type="GO" id="GO:0005829">
    <property type="term" value="C:cytosol"/>
    <property type="evidence" value="ECO:0007669"/>
    <property type="project" value="TreeGrafter"/>
</dbReference>
<accession>A0A140D9M0</accession>
<sequence>MKIAFAGKGGVGKTSLCAWVADWLARSGRNVWLVDADTALSLGQASGLGVDELPEPLVRRGDLVRERIHAGGFLNLNPEVGDLPEELAVDLPLGGDPVEGVTPGRKRLLVMGAVTNAGGGCACDANALLKALLAHVVMDRDEWVLVDLEAGVEHLGRGTVAHVDGLVVVSEPSMRSLQTGAEVGRMAADLGLTNQALVLNRYEGDGSPALEGLPEWSLSIPPLPGLGARQLTNASVLGLPESDRLDGLVQTLLKHLSS</sequence>
<name>A0A140D9M0_9BACT</name>
<evidence type="ECO:0000259" key="3">
    <source>
        <dbReference type="Pfam" id="PF01656"/>
    </source>
</evidence>
<dbReference type="OrthoDB" id="7346657at2"/>
<protein>
    <submittedName>
        <fullName evidence="5">CO dehydrogenase maturation factor</fullName>
    </submittedName>
    <submittedName>
        <fullName evidence="4">Carbon monoxide dehydrogenase</fullName>
    </submittedName>
</protein>
<evidence type="ECO:0000256" key="2">
    <source>
        <dbReference type="ARBA" id="ARBA00022840"/>
    </source>
</evidence>
<reference evidence="5 7" key="2">
    <citation type="submission" date="2019-03" db="EMBL/GenBank/DDBJ databases">
        <title>Genomic Encyclopedia of Type Strains, Phase IV (KMG-IV): sequencing the most valuable type-strain genomes for metagenomic binning, comparative biology and taxonomic classification.</title>
        <authorList>
            <person name="Goeker M."/>
        </authorList>
    </citation>
    <scope>NUCLEOTIDE SEQUENCE [LARGE SCALE GENOMIC DNA]</scope>
    <source>
        <strain evidence="5 7">DSM 101483</strain>
    </source>
</reference>
<dbReference type="PANTHER" id="PTHR43384:SF6">
    <property type="entry name" value="SEPTUM SITE-DETERMINING PROTEIN MIND HOMOLOG, CHLOROPLASTIC"/>
    <property type="match status" value="1"/>
</dbReference>
<dbReference type="EMBL" id="CP014206">
    <property type="protein sequence ID" value="AMK09887.1"/>
    <property type="molecule type" value="Genomic_DNA"/>
</dbReference>
<feature type="domain" description="CobQ/CobB/MinD/ParA nucleotide binding" evidence="3">
    <location>
        <begin position="4"/>
        <end position="206"/>
    </location>
</feature>
<dbReference type="SUPFAM" id="SSF52540">
    <property type="entry name" value="P-loop containing nucleoside triphosphate hydrolases"/>
    <property type="match status" value="1"/>
</dbReference>
<dbReference type="InterPro" id="IPR050625">
    <property type="entry name" value="ParA/MinD_ATPase"/>
</dbReference>
<dbReference type="PANTHER" id="PTHR43384">
    <property type="entry name" value="SEPTUM SITE-DETERMINING PROTEIN MIND HOMOLOG, CHLOROPLASTIC-RELATED"/>
    <property type="match status" value="1"/>
</dbReference>
<keyword evidence="6" id="KW-1185">Reference proteome</keyword>
<dbReference type="Pfam" id="PF01656">
    <property type="entry name" value="CbiA"/>
    <property type="match status" value="1"/>
</dbReference>
<evidence type="ECO:0000313" key="5">
    <source>
        <dbReference type="EMBL" id="TDT87432.1"/>
    </source>
</evidence>
<dbReference type="Gene3D" id="3.40.50.300">
    <property type="entry name" value="P-loop containing nucleotide triphosphate hydrolases"/>
    <property type="match status" value="1"/>
</dbReference>
<keyword evidence="2" id="KW-0067">ATP-binding</keyword>
<organism evidence="5 7">
    <name type="scientific">Pseudodesulfovibrio indicus</name>
    <dbReference type="NCBI Taxonomy" id="1716143"/>
    <lineage>
        <taxon>Bacteria</taxon>
        <taxon>Pseudomonadati</taxon>
        <taxon>Thermodesulfobacteriota</taxon>
        <taxon>Desulfovibrionia</taxon>
        <taxon>Desulfovibrionales</taxon>
        <taxon>Desulfovibrionaceae</taxon>
    </lineage>
</organism>
<evidence type="ECO:0000313" key="4">
    <source>
        <dbReference type="EMBL" id="AMK09887.1"/>
    </source>
</evidence>
<dbReference type="RefSeq" id="WP_066799457.1">
    <property type="nucleotide sequence ID" value="NZ_CP014206.1"/>
</dbReference>
<dbReference type="GO" id="GO:0005524">
    <property type="term" value="F:ATP binding"/>
    <property type="evidence" value="ECO:0007669"/>
    <property type="project" value="UniProtKB-KW"/>
</dbReference>